<dbReference type="InterPro" id="IPR054288">
    <property type="entry name" value="DUF7024"/>
</dbReference>
<dbReference type="GO" id="GO:0016740">
    <property type="term" value="F:transferase activity"/>
    <property type="evidence" value="ECO:0007669"/>
    <property type="project" value="UniProtKB-KW"/>
</dbReference>
<keyword evidence="1" id="KW-0812">Transmembrane</keyword>
<reference evidence="4" key="1">
    <citation type="submission" date="2015-03" db="EMBL/GenBank/DDBJ databases">
        <authorList>
            <consortium name="Pathogen Informatics"/>
            <person name="Murphy D."/>
        </authorList>
    </citation>
    <scope>NUCLEOTIDE SEQUENCE [LARGE SCALE GENOMIC DNA]</scope>
    <source>
        <strain evidence="4">IP6945</strain>
    </source>
</reference>
<feature type="transmembrane region" description="Helical" evidence="1">
    <location>
        <begin position="354"/>
        <end position="379"/>
    </location>
</feature>
<keyword evidence="3" id="KW-0808">Transferase</keyword>
<organism evidence="3 4">
    <name type="scientific">Yersinia thracica</name>
    <dbReference type="NCBI Taxonomy" id="2890319"/>
    <lineage>
        <taxon>Bacteria</taxon>
        <taxon>Pseudomonadati</taxon>
        <taxon>Pseudomonadota</taxon>
        <taxon>Gammaproteobacteria</taxon>
        <taxon>Enterobacterales</taxon>
        <taxon>Yersiniaceae</taxon>
        <taxon>Yersinia</taxon>
    </lineage>
</organism>
<keyword evidence="1" id="KW-0472">Membrane</keyword>
<keyword evidence="4" id="KW-1185">Reference proteome</keyword>
<evidence type="ECO:0000313" key="4">
    <source>
        <dbReference type="Proteomes" id="UP000041882"/>
    </source>
</evidence>
<name>A0A0T9NJQ4_9GAMM</name>
<keyword evidence="1" id="KW-1133">Transmembrane helix</keyword>
<dbReference type="Pfam" id="PF22895">
    <property type="entry name" value="DUF7024"/>
    <property type="match status" value="1"/>
</dbReference>
<feature type="transmembrane region" description="Helical" evidence="1">
    <location>
        <begin position="416"/>
        <end position="433"/>
    </location>
</feature>
<evidence type="ECO:0000256" key="1">
    <source>
        <dbReference type="SAM" id="Phobius"/>
    </source>
</evidence>
<feature type="transmembrane region" description="Helical" evidence="1">
    <location>
        <begin position="134"/>
        <end position="155"/>
    </location>
</feature>
<feature type="domain" description="DUF7024" evidence="2">
    <location>
        <begin position="612"/>
        <end position="747"/>
    </location>
</feature>
<feature type="transmembrane region" description="Helical" evidence="1">
    <location>
        <begin position="201"/>
        <end position="230"/>
    </location>
</feature>
<dbReference type="Proteomes" id="UP000041882">
    <property type="component" value="Unassembled WGS sequence"/>
</dbReference>
<feature type="transmembrane region" description="Helical" evidence="1">
    <location>
        <begin position="324"/>
        <end position="342"/>
    </location>
</feature>
<sequence>MGAYPTWRMTFATDWKLIIIGAIATFFLASILMSGLPDGLMPNLTTPYGYAGDGLFHAWMAQRVTEGWLFDNVRSGYPFGSSFLDFPGSDSGAHLLIKAFALMSGGWVGGVNLFFLFGFASCFVATYVTARAFALNRSFAVAMSVLYTFAPFHFLRLMHLFYTWYFVAPLFFYLALDIYLTRGPTYYTGLKSTLRKLVASAVGMLVLASFGVYYALFGVIILATAGVMSAIKSRRSHGAKKAALLISATILGVMLNLAPNVLGTYKNGPNPEVAQRSISESERYGLKMMQLLMPRIDHRISQLGQVAKNYRQTPLVNENATSSLGIIGAAGFMMALLYLIFIPARTGSDDRLRLLAATIFVLFLFATVGGLGSLFAMVVSPLIRGWNRDSIFIACGALLFFFISLQLLLQKKAPRLANQSVAIAVVLMFVGLYDQTAPICKNCNAAVKASFDSDRDFIHSIEQALPAGGAVYQLPYIGFPEAPPIHRLYSYQMMAGVLHSKALHWSYGGMKGRPGDLFYRTLGQEPIPHQIGVIRRLGFDGIYINRRGYADNGEALIQELSQLLQQPPLLQSDNKELVFYKLDNSAHPDLASLTPKQIQREAGYIADALGPRYSADLMSGIDFTRAGLPDFIDDAQGLYALEPWGRWSSQQAVFKFIDPLPQKFSLILNARTFGANAHQPTLVRIGSREYNIPLTAGVSEIRLDVDLAGESADSITFIPPKPVSPMQLTGSSDSRILGVGFVSMRIIQ</sequence>
<feature type="transmembrane region" description="Helical" evidence="1">
    <location>
        <begin position="391"/>
        <end position="409"/>
    </location>
</feature>
<feature type="transmembrane region" description="Helical" evidence="1">
    <location>
        <begin position="162"/>
        <end position="181"/>
    </location>
</feature>
<accession>A0A0T9NJQ4</accession>
<dbReference type="EMBL" id="CQAW01000002">
    <property type="protein sequence ID" value="CNH14264.1"/>
    <property type="molecule type" value="Genomic_DNA"/>
</dbReference>
<proteinExistence type="predicted"/>
<feature type="transmembrane region" description="Helical" evidence="1">
    <location>
        <begin position="15"/>
        <end position="36"/>
    </location>
</feature>
<evidence type="ECO:0000259" key="2">
    <source>
        <dbReference type="Pfam" id="PF22895"/>
    </source>
</evidence>
<gene>
    <name evidence="3" type="ORF">ERS008472_00670</name>
</gene>
<feature type="transmembrane region" description="Helical" evidence="1">
    <location>
        <begin position="107"/>
        <end position="128"/>
    </location>
</feature>
<feature type="transmembrane region" description="Helical" evidence="1">
    <location>
        <begin position="242"/>
        <end position="262"/>
    </location>
</feature>
<dbReference type="AlphaFoldDB" id="A0A0T9NJQ4"/>
<evidence type="ECO:0000313" key="3">
    <source>
        <dbReference type="EMBL" id="CNH14264.1"/>
    </source>
</evidence>
<protein>
    <submittedName>
        <fullName evidence="3">Phosphoglycerol transferase I</fullName>
    </submittedName>
</protein>